<accession>R4U2A1</accession>
<name>R4U2A1_9MOLU</name>
<gene>
    <name evidence="1" type="ORF">SCHRY_v1c09090</name>
</gene>
<dbReference type="STRING" id="1276227.SCHRY_v1c09090"/>
<sequence>MSTNKINIEDKLKENVNEIIEILQNENLTEKVKNREYDISELVNETCDSEFIYYEDQDELIKYFGLNDRNKPANENFTEAYLEYISKVENKVIKKLNEISYDQINETNEDFEMEM</sequence>
<dbReference type="Proteomes" id="UP000013964">
    <property type="component" value="Chromosome"/>
</dbReference>
<evidence type="ECO:0000313" key="2">
    <source>
        <dbReference type="Proteomes" id="UP000013964"/>
    </source>
</evidence>
<dbReference type="AlphaFoldDB" id="R4U2A1"/>
<reference evidence="1 2" key="1">
    <citation type="journal article" date="2013" name="Genome Biol. Evol.">
        <title>Complete genomes of two dipteran-associated spiroplasmas provided insights into the origin, dynamics, and impacts of viral invasion in spiroplasma.</title>
        <authorList>
            <person name="Ku C."/>
            <person name="Lo W.S."/>
            <person name="Chen L.L."/>
            <person name="Kuo C.H."/>
        </authorList>
    </citation>
    <scope>NUCLEOTIDE SEQUENCE [LARGE SCALE GENOMIC DNA]</scope>
    <source>
        <strain evidence="1 2">DF-1</strain>
    </source>
</reference>
<proteinExistence type="predicted"/>
<dbReference type="RefSeq" id="WP_016339303.1">
    <property type="nucleotide sequence ID" value="NC_021280.1"/>
</dbReference>
<dbReference type="HOGENOM" id="CLU_2107460_0_0_14"/>
<dbReference type="EMBL" id="CP005077">
    <property type="protein sequence ID" value="AGM25482.1"/>
    <property type="molecule type" value="Genomic_DNA"/>
</dbReference>
<dbReference type="PATRIC" id="fig|1276227.3.peg.916"/>
<evidence type="ECO:0000313" key="1">
    <source>
        <dbReference type="EMBL" id="AGM25482.1"/>
    </source>
</evidence>
<protein>
    <submittedName>
        <fullName evidence="1">Uncharacterized protein</fullName>
    </submittedName>
</protein>
<organism evidence="1 2">
    <name type="scientific">Spiroplasma chrysopicola DF-1</name>
    <dbReference type="NCBI Taxonomy" id="1276227"/>
    <lineage>
        <taxon>Bacteria</taxon>
        <taxon>Bacillati</taxon>
        <taxon>Mycoplasmatota</taxon>
        <taxon>Mollicutes</taxon>
        <taxon>Entomoplasmatales</taxon>
        <taxon>Spiroplasmataceae</taxon>
        <taxon>Spiroplasma</taxon>
    </lineage>
</organism>
<keyword evidence="2" id="KW-1185">Reference proteome</keyword>
<dbReference type="KEGG" id="scr:SCHRY_v1c09090"/>